<keyword evidence="3" id="KW-1185">Reference proteome</keyword>
<dbReference type="OrthoDB" id="747541at2"/>
<dbReference type="AlphaFoldDB" id="A0A5M8FI90"/>
<protein>
    <submittedName>
        <fullName evidence="2">DUF4007 family protein</fullName>
    </submittedName>
</protein>
<sequence>MRLARDKATFGRHETFPLRYGWLPKGYESLKQDPQLLSDAERAMITLGVGRNMVNAIHYWLQVAGVIDFSDGPARPTRLGQAMLGTQGDPYLEDDATLWILHWLIASNAEHATGFFWFFNHFAMPRFRDADALSGLTEFVGQALKAGRSQSTLKSDISTLLRMYAAVEGRTDEHLDSPLAQLGLVEPDADGGYRSVRSSRPFLPPFALHFALSQRFRADPTQPALPVRVLLYGGDGWAAPGAVFRLSEEGLMGTLERVIEHYPHSYELRDTAGVHQIYRRTEVSDPLDVLRAYYQRK</sequence>
<evidence type="ECO:0000259" key="1">
    <source>
        <dbReference type="Pfam" id="PF13182"/>
    </source>
</evidence>
<dbReference type="Pfam" id="PF13182">
    <property type="entry name" value="DUF4007"/>
    <property type="match status" value="1"/>
</dbReference>
<name>A0A5M8FI90_9GAMM</name>
<dbReference type="InterPro" id="IPR025248">
    <property type="entry name" value="DUF4007"/>
</dbReference>
<reference evidence="2 3" key="1">
    <citation type="submission" date="2019-09" db="EMBL/GenBank/DDBJ databases">
        <title>Whole-genome sequence of the purple sulfur bacterium Thiohalocapsa marina DSM 19078.</title>
        <authorList>
            <person name="Kyndt J.A."/>
            <person name="Meyer T.E."/>
        </authorList>
    </citation>
    <scope>NUCLEOTIDE SEQUENCE [LARGE SCALE GENOMIC DNA]</scope>
    <source>
        <strain evidence="2 3">DSM 19078</strain>
    </source>
</reference>
<gene>
    <name evidence="2" type="ORF">F2Q65_18165</name>
</gene>
<organism evidence="2 3">
    <name type="scientific">Thiohalocapsa marina</name>
    <dbReference type="NCBI Taxonomy" id="424902"/>
    <lineage>
        <taxon>Bacteria</taxon>
        <taxon>Pseudomonadati</taxon>
        <taxon>Pseudomonadota</taxon>
        <taxon>Gammaproteobacteria</taxon>
        <taxon>Chromatiales</taxon>
        <taxon>Chromatiaceae</taxon>
        <taxon>Thiohalocapsa</taxon>
    </lineage>
</organism>
<feature type="domain" description="DUF4007" evidence="1">
    <location>
        <begin position="10"/>
        <end position="294"/>
    </location>
</feature>
<accession>A0A5M8FI90</accession>
<dbReference type="EMBL" id="VWXX01000050">
    <property type="protein sequence ID" value="KAA6182255.1"/>
    <property type="molecule type" value="Genomic_DNA"/>
</dbReference>
<evidence type="ECO:0000313" key="2">
    <source>
        <dbReference type="EMBL" id="KAA6182255.1"/>
    </source>
</evidence>
<proteinExistence type="predicted"/>
<evidence type="ECO:0000313" key="3">
    <source>
        <dbReference type="Proteomes" id="UP000322981"/>
    </source>
</evidence>
<comment type="caution">
    <text evidence="2">The sequence shown here is derived from an EMBL/GenBank/DDBJ whole genome shotgun (WGS) entry which is preliminary data.</text>
</comment>
<dbReference type="Proteomes" id="UP000322981">
    <property type="component" value="Unassembled WGS sequence"/>
</dbReference>